<dbReference type="Pfam" id="PF11563">
    <property type="entry name" value="Protoglobin"/>
    <property type="match status" value="1"/>
</dbReference>
<dbReference type="Proteomes" id="UP000602076">
    <property type="component" value="Unassembled WGS sequence"/>
</dbReference>
<dbReference type="EMBL" id="JACXSI010000022">
    <property type="protein sequence ID" value="MBD3108671.1"/>
    <property type="molecule type" value="Genomic_DNA"/>
</dbReference>
<dbReference type="PRINTS" id="PR00260">
    <property type="entry name" value="CHEMTRNSDUCR"/>
</dbReference>
<evidence type="ECO:0000256" key="2">
    <source>
        <dbReference type="ARBA" id="ARBA00029447"/>
    </source>
</evidence>
<dbReference type="SUPFAM" id="SSF58104">
    <property type="entry name" value="Methyl-accepting chemotaxis protein (MCP) signaling domain"/>
    <property type="match status" value="1"/>
</dbReference>
<dbReference type="GO" id="GO:0020037">
    <property type="term" value="F:heme binding"/>
    <property type="evidence" value="ECO:0007669"/>
    <property type="project" value="InterPro"/>
</dbReference>
<dbReference type="InterPro" id="IPR039379">
    <property type="entry name" value="Protoglobin_sensor_dom"/>
</dbReference>
<dbReference type="GO" id="GO:0016020">
    <property type="term" value="C:membrane"/>
    <property type="evidence" value="ECO:0007669"/>
    <property type="project" value="InterPro"/>
</dbReference>
<dbReference type="AlphaFoldDB" id="A0A927CX44"/>
<dbReference type="GO" id="GO:0004888">
    <property type="term" value="F:transmembrane signaling receptor activity"/>
    <property type="evidence" value="ECO:0007669"/>
    <property type="project" value="InterPro"/>
</dbReference>
<dbReference type="InterPro" id="IPR004090">
    <property type="entry name" value="Chemotax_Me-accpt_rcpt"/>
</dbReference>
<keyword evidence="1 3" id="KW-0807">Transducer</keyword>
<dbReference type="PANTHER" id="PTHR32089">
    <property type="entry name" value="METHYL-ACCEPTING CHEMOTAXIS PROTEIN MCPB"/>
    <property type="match status" value="1"/>
</dbReference>
<dbReference type="InterPro" id="IPR012292">
    <property type="entry name" value="Globin/Proto"/>
</dbReference>
<dbReference type="CDD" id="cd01068">
    <property type="entry name" value="globin_sensor"/>
    <property type="match status" value="1"/>
</dbReference>
<dbReference type="GO" id="GO:0006935">
    <property type="term" value="P:chemotaxis"/>
    <property type="evidence" value="ECO:0007669"/>
    <property type="project" value="InterPro"/>
</dbReference>
<reference evidence="5" key="1">
    <citation type="submission" date="2020-09" db="EMBL/GenBank/DDBJ databases">
        <title>Bacillus faecalis sp. nov., a moderately halophilic bacterium isolated from cow faeces.</title>
        <authorList>
            <person name="Jiang L."/>
            <person name="Lee J."/>
        </authorList>
    </citation>
    <scope>NUCLEOTIDE SEQUENCE</scope>
    <source>
        <strain evidence="5">AGMB 02131</strain>
    </source>
</reference>
<evidence type="ECO:0000313" key="5">
    <source>
        <dbReference type="EMBL" id="MBD3108671.1"/>
    </source>
</evidence>
<gene>
    <name evidence="5" type="ORF">IEO70_09855</name>
</gene>
<proteinExistence type="inferred from homology"/>
<dbReference type="Gene3D" id="1.10.490.10">
    <property type="entry name" value="Globins"/>
    <property type="match status" value="1"/>
</dbReference>
<dbReference type="PROSITE" id="PS50111">
    <property type="entry name" value="CHEMOTAXIS_TRANSDUC_2"/>
    <property type="match status" value="1"/>
</dbReference>
<protein>
    <submittedName>
        <fullName evidence="5">Globin-coupled sensor protein</fullName>
    </submittedName>
</protein>
<feature type="domain" description="Methyl-accepting transducer" evidence="4">
    <location>
        <begin position="202"/>
        <end position="416"/>
    </location>
</feature>
<dbReference type="RefSeq" id="WP_190998209.1">
    <property type="nucleotide sequence ID" value="NZ_JACXSI010000022.1"/>
</dbReference>
<evidence type="ECO:0000256" key="1">
    <source>
        <dbReference type="ARBA" id="ARBA00023224"/>
    </source>
</evidence>
<dbReference type="InterPro" id="IPR009050">
    <property type="entry name" value="Globin-like_sf"/>
</dbReference>
<evidence type="ECO:0000259" key="4">
    <source>
        <dbReference type="PROSITE" id="PS50111"/>
    </source>
</evidence>
<dbReference type="PANTHER" id="PTHR32089:SF118">
    <property type="entry name" value="HEME-BASED AEROTACTIC TRANSDUCER HEMAT"/>
    <property type="match status" value="1"/>
</dbReference>
<dbReference type="GO" id="GO:0019825">
    <property type="term" value="F:oxygen binding"/>
    <property type="evidence" value="ECO:0007669"/>
    <property type="project" value="InterPro"/>
</dbReference>
<dbReference type="GO" id="GO:0007165">
    <property type="term" value="P:signal transduction"/>
    <property type="evidence" value="ECO:0007669"/>
    <property type="project" value="UniProtKB-KW"/>
</dbReference>
<keyword evidence="6" id="KW-1185">Reference proteome</keyword>
<comment type="similarity">
    <text evidence="2">Belongs to the methyl-accepting chemotaxis (MCP) protein family.</text>
</comment>
<sequence>MFFVKQKSKNQLKNVPIDEIKIDVKTGSDLEKQLHMIGLTKDELHLIKRVQPFIIESIDNLVDVFYQNIAYEPSLIQIIEKNSSVERLKKTLKQHIIEIFDGVIDDQFVETRRRIAFIHVKIGLKSKWYMCAFQNLYLSIMNIFDTHIEESETYKELMKAVSKILNLEQQIVLECFDQEAEQLKMKVEAQKMLVRDNVLAASQNLAAITEETNSSFQLLDSQSNEIVSHAEKGSSLSLQAKESAYNGEELLKKQYANLDNINLSVNTIFDDVHVMQEIMKKMKGIVDLVTNVANQTNLLALNAAIEAARAGESGRGFSVVAEEVRKLADETKQSVLNVSSLIEDSNKQVVGLLESLSNIRIKMDEGTQNMEETKSQFEYIVHTMEDTEKQNNMILKELESFAMISHEIGKAFDHLVISAEQLAFIAQEMD</sequence>
<comment type="caution">
    <text evidence="5">The sequence shown here is derived from an EMBL/GenBank/DDBJ whole genome shotgun (WGS) entry which is preliminary data.</text>
</comment>
<evidence type="ECO:0000313" key="6">
    <source>
        <dbReference type="Proteomes" id="UP000602076"/>
    </source>
</evidence>
<accession>A0A927CX44</accession>
<evidence type="ECO:0000256" key="3">
    <source>
        <dbReference type="PROSITE-ProRule" id="PRU00284"/>
    </source>
</evidence>
<organism evidence="5 6">
    <name type="scientific">Peribacillus faecalis</name>
    <dbReference type="NCBI Taxonomy" id="2772559"/>
    <lineage>
        <taxon>Bacteria</taxon>
        <taxon>Bacillati</taxon>
        <taxon>Bacillota</taxon>
        <taxon>Bacilli</taxon>
        <taxon>Bacillales</taxon>
        <taxon>Bacillaceae</taxon>
        <taxon>Peribacillus</taxon>
    </lineage>
</organism>
<dbReference type="InterPro" id="IPR004089">
    <property type="entry name" value="MCPsignal_dom"/>
</dbReference>
<dbReference type="InterPro" id="IPR044398">
    <property type="entry name" value="Globin-sensor_dom"/>
</dbReference>
<dbReference type="SMART" id="SM00283">
    <property type="entry name" value="MA"/>
    <property type="match status" value="1"/>
</dbReference>
<name>A0A927CX44_9BACI</name>
<dbReference type="Gene3D" id="1.10.287.950">
    <property type="entry name" value="Methyl-accepting chemotaxis protein"/>
    <property type="match status" value="1"/>
</dbReference>
<dbReference type="SUPFAM" id="SSF46458">
    <property type="entry name" value="Globin-like"/>
    <property type="match status" value="1"/>
</dbReference>
<dbReference type="Pfam" id="PF00015">
    <property type="entry name" value="MCPsignal"/>
    <property type="match status" value="1"/>
</dbReference>